<proteinExistence type="predicted"/>
<dbReference type="PROSITE" id="PS51032">
    <property type="entry name" value="AP2_ERF"/>
    <property type="match status" value="1"/>
</dbReference>
<protein>
    <recommendedName>
        <fullName evidence="4">AP2/ERF domain-containing protein</fullName>
    </recommendedName>
</protein>
<dbReference type="SUPFAM" id="SSF54171">
    <property type="entry name" value="DNA-binding domain"/>
    <property type="match status" value="1"/>
</dbReference>
<keyword evidence="1" id="KW-0805">Transcription regulation</keyword>
<evidence type="ECO:0000313" key="5">
    <source>
        <dbReference type="EMBL" id="NSJ52207.1"/>
    </source>
</evidence>
<dbReference type="RefSeq" id="WP_165643096.1">
    <property type="nucleotide sequence ID" value="NZ_JAAITT010000061.1"/>
</dbReference>
<accession>A0ABX2HS54</accession>
<evidence type="ECO:0000256" key="3">
    <source>
        <dbReference type="ARBA" id="ARBA00023163"/>
    </source>
</evidence>
<dbReference type="EMBL" id="JAAITT010000061">
    <property type="protein sequence ID" value="NSJ52207.1"/>
    <property type="molecule type" value="Genomic_DNA"/>
</dbReference>
<comment type="caution">
    <text evidence="5">The sequence shown here is derived from an EMBL/GenBank/DDBJ whole genome shotgun (WGS) entry which is preliminary data.</text>
</comment>
<evidence type="ECO:0000313" key="6">
    <source>
        <dbReference type="Proteomes" id="UP000669239"/>
    </source>
</evidence>
<name>A0ABX2HS54_9FIRM</name>
<keyword evidence="3" id="KW-0804">Transcription</keyword>
<keyword evidence="6" id="KW-1185">Reference proteome</keyword>
<feature type="domain" description="AP2/ERF" evidence="4">
    <location>
        <begin position="68"/>
        <end position="128"/>
    </location>
</feature>
<dbReference type="InterPro" id="IPR016177">
    <property type="entry name" value="DNA-bd_dom_sf"/>
</dbReference>
<gene>
    <name evidence="5" type="ORF">G5B36_26500</name>
</gene>
<keyword evidence="2" id="KW-0238">DNA-binding</keyword>
<dbReference type="Proteomes" id="UP000669239">
    <property type="component" value="Unassembled WGS sequence"/>
</dbReference>
<evidence type="ECO:0000259" key="4">
    <source>
        <dbReference type="PROSITE" id="PS51032"/>
    </source>
</evidence>
<organism evidence="5 6">
    <name type="scientific">Enterocloster aldenensis</name>
    <dbReference type="NCBI Taxonomy" id="358742"/>
    <lineage>
        <taxon>Bacteria</taxon>
        <taxon>Bacillati</taxon>
        <taxon>Bacillota</taxon>
        <taxon>Clostridia</taxon>
        <taxon>Lachnospirales</taxon>
        <taxon>Lachnospiraceae</taxon>
        <taxon>Enterocloster</taxon>
    </lineage>
</organism>
<dbReference type="InterPro" id="IPR001471">
    <property type="entry name" value="AP2/ERF_dom"/>
</dbReference>
<evidence type="ECO:0000256" key="2">
    <source>
        <dbReference type="ARBA" id="ARBA00023125"/>
    </source>
</evidence>
<sequence length="132" mass="15128">MWEFECILCGKHIIRRIGLVTGGEIISCGCYKARNLKNRPLPDKVGQVLGTNISRITSKKPQSNTSSGHRGVSLHRQKGKSDTWIAYIYFQGKRFYLGSFANKQEAIKARETAENQIFGDFLKWYNERKSKK</sequence>
<reference evidence="5 6" key="1">
    <citation type="journal article" date="2020" name="Cell Host Microbe">
        <title>Functional and Genomic Variation between Human-Derived Isolates of Lachnospiraceae Reveals Inter- and Intra-Species Diversity.</title>
        <authorList>
            <person name="Sorbara M.T."/>
            <person name="Littmann E.R."/>
            <person name="Fontana E."/>
            <person name="Moody T.U."/>
            <person name="Kohout C.E."/>
            <person name="Gjonbalaj M."/>
            <person name="Eaton V."/>
            <person name="Seok R."/>
            <person name="Leiner I.M."/>
            <person name="Pamer E.G."/>
        </authorList>
    </citation>
    <scope>NUCLEOTIDE SEQUENCE [LARGE SCALE GENOMIC DNA]</scope>
    <source>
        <strain evidence="5 6">MSK.1.17</strain>
    </source>
</reference>
<evidence type="ECO:0000256" key="1">
    <source>
        <dbReference type="ARBA" id="ARBA00023015"/>
    </source>
</evidence>